<feature type="chain" id="PRO_5015756511" description="Non-specific lipid-transfer protein" evidence="5">
    <location>
        <begin position="26"/>
        <end position="114"/>
    </location>
</feature>
<protein>
    <recommendedName>
        <fullName evidence="4">Non-specific lipid-transfer protein</fullName>
    </recommendedName>
</protein>
<dbReference type="AlphaFoldDB" id="A0A2U1M0H1"/>
<evidence type="ECO:0000256" key="1">
    <source>
        <dbReference type="ARBA" id="ARBA00009748"/>
    </source>
</evidence>
<dbReference type="Proteomes" id="UP000245207">
    <property type="component" value="Unassembled WGS sequence"/>
</dbReference>
<keyword evidence="5" id="KW-0732">Signal</keyword>
<dbReference type="CDD" id="cd01960">
    <property type="entry name" value="nsLTP1"/>
    <property type="match status" value="1"/>
</dbReference>
<keyword evidence="2 4" id="KW-0813">Transport</keyword>
<keyword evidence="8" id="KW-1185">Reference proteome</keyword>
<dbReference type="OrthoDB" id="649864at2759"/>
<dbReference type="GO" id="GO:0006869">
    <property type="term" value="P:lipid transport"/>
    <property type="evidence" value="ECO:0007669"/>
    <property type="project" value="InterPro"/>
</dbReference>
<name>A0A2U1M0H1_ARTAN</name>
<dbReference type="InterPro" id="IPR000528">
    <property type="entry name" value="Plant_nsLTP"/>
</dbReference>
<dbReference type="PRINTS" id="PR00382">
    <property type="entry name" value="LIPIDTRNSFER"/>
</dbReference>
<evidence type="ECO:0000256" key="4">
    <source>
        <dbReference type="RuleBase" id="RU000628"/>
    </source>
</evidence>
<sequence length="114" mass="11757">MKRSMSVAMLAMITMALLMVQPAEAISCGELAGMLLPCLNYLRSGGSPGASCCAGAKRVQGATRSQADRRDACKCAKTGATQYKVDQKNAASLPSKCGISTPIPSPSVNCDTLA</sequence>
<comment type="caution">
    <text evidence="7">The sequence shown here is derived from an EMBL/GenBank/DDBJ whole genome shotgun (WGS) entry which is preliminary data.</text>
</comment>
<dbReference type="Gene3D" id="1.10.110.10">
    <property type="entry name" value="Plant lipid-transfer and hydrophobic proteins"/>
    <property type="match status" value="1"/>
</dbReference>
<accession>A0A2U1M0H1</accession>
<gene>
    <name evidence="7" type="ORF">CTI12_AA431510</name>
</gene>
<evidence type="ECO:0000313" key="8">
    <source>
        <dbReference type="Proteomes" id="UP000245207"/>
    </source>
</evidence>
<comment type="similarity">
    <text evidence="1 4">Belongs to the plant LTP family.</text>
</comment>
<feature type="domain" description="Bifunctional inhibitor/plant lipid transfer protein/seed storage helical" evidence="6">
    <location>
        <begin position="28"/>
        <end position="110"/>
    </location>
</feature>
<dbReference type="SUPFAM" id="SSF47699">
    <property type="entry name" value="Bifunctional inhibitor/lipid-transfer protein/seed storage 2S albumin"/>
    <property type="match status" value="1"/>
</dbReference>
<dbReference type="GO" id="GO:0008289">
    <property type="term" value="F:lipid binding"/>
    <property type="evidence" value="ECO:0007669"/>
    <property type="project" value="UniProtKB-KW"/>
</dbReference>
<dbReference type="EMBL" id="PKPP01006978">
    <property type="protein sequence ID" value="PWA54741.1"/>
    <property type="molecule type" value="Genomic_DNA"/>
</dbReference>
<proteinExistence type="inferred from homology"/>
<dbReference type="SMART" id="SM00499">
    <property type="entry name" value="AAI"/>
    <property type="match status" value="1"/>
</dbReference>
<organism evidence="7 8">
    <name type="scientific">Artemisia annua</name>
    <name type="common">Sweet wormwood</name>
    <dbReference type="NCBI Taxonomy" id="35608"/>
    <lineage>
        <taxon>Eukaryota</taxon>
        <taxon>Viridiplantae</taxon>
        <taxon>Streptophyta</taxon>
        <taxon>Embryophyta</taxon>
        <taxon>Tracheophyta</taxon>
        <taxon>Spermatophyta</taxon>
        <taxon>Magnoliopsida</taxon>
        <taxon>eudicotyledons</taxon>
        <taxon>Gunneridae</taxon>
        <taxon>Pentapetalae</taxon>
        <taxon>asterids</taxon>
        <taxon>campanulids</taxon>
        <taxon>Asterales</taxon>
        <taxon>Asteraceae</taxon>
        <taxon>Asteroideae</taxon>
        <taxon>Anthemideae</taxon>
        <taxon>Artemisiinae</taxon>
        <taxon>Artemisia</taxon>
    </lineage>
</organism>
<feature type="signal peptide" evidence="5">
    <location>
        <begin position="1"/>
        <end position="25"/>
    </location>
</feature>
<evidence type="ECO:0000256" key="3">
    <source>
        <dbReference type="ARBA" id="ARBA00023121"/>
    </source>
</evidence>
<dbReference type="InterPro" id="IPR036312">
    <property type="entry name" value="Bifun_inhib/LTP/seed_sf"/>
</dbReference>
<evidence type="ECO:0000256" key="5">
    <source>
        <dbReference type="SAM" id="SignalP"/>
    </source>
</evidence>
<dbReference type="STRING" id="35608.A0A2U1M0H1"/>
<evidence type="ECO:0000313" key="7">
    <source>
        <dbReference type="EMBL" id="PWA54741.1"/>
    </source>
</evidence>
<keyword evidence="3 4" id="KW-0446">Lipid-binding</keyword>
<dbReference type="Pfam" id="PF00234">
    <property type="entry name" value="Tryp_alpha_amyl"/>
    <property type="match status" value="1"/>
</dbReference>
<evidence type="ECO:0000259" key="6">
    <source>
        <dbReference type="SMART" id="SM00499"/>
    </source>
</evidence>
<dbReference type="InterPro" id="IPR016140">
    <property type="entry name" value="Bifunc_inhib/LTP/seed_store"/>
</dbReference>
<dbReference type="PANTHER" id="PTHR33076">
    <property type="entry name" value="NON-SPECIFIC LIPID-TRANSFER PROTEIN 2-RELATED"/>
    <property type="match status" value="1"/>
</dbReference>
<reference evidence="7 8" key="1">
    <citation type="journal article" date="2018" name="Mol. Plant">
        <title>The genome of Artemisia annua provides insight into the evolution of Asteraceae family and artemisinin biosynthesis.</title>
        <authorList>
            <person name="Shen Q."/>
            <person name="Zhang L."/>
            <person name="Liao Z."/>
            <person name="Wang S."/>
            <person name="Yan T."/>
            <person name="Shi P."/>
            <person name="Liu M."/>
            <person name="Fu X."/>
            <person name="Pan Q."/>
            <person name="Wang Y."/>
            <person name="Lv Z."/>
            <person name="Lu X."/>
            <person name="Zhang F."/>
            <person name="Jiang W."/>
            <person name="Ma Y."/>
            <person name="Chen M."/>
            <person name="Hao X."/>
            <person name="Li L."/>
            <person name="Tang Y."/>
            <person name="Lv G."/>
            <person name="Zhou Y."/>
            <person name="Sun X."/>
            <person name="Brodelius P.E."/>
            <person name="Rose J.K.C."/>
            <person name="Tang K."/>
        </authorList>
    </citation>
    <scope>NUCLEOTIDE SEQUENCE [LARGE SCALE GENOMIC DNA]</scope>
    <source>
        <strain evidence="8">cv. Huhao1</strain>
        <tissue evidence="7">Leaf</tissue>
    </source>
</reference>
<comment type="function">
    <text evidence="4">Plant non-specific lipid-transfer proteins transfer phospholipids as well as galactolipids across membranes. May play a role in wax or cutin deposition in the cell walls of expanding epidermal cells and certain secretory tissues.</text>
</comment>
<evidence type="ECO:0000256" key="2">
    <source>
        <dbReference type="ARBA" id="ARBA00022448"/>
    </source>
</evidence>